<organism evidence="1 2">
    <name type="scientific">Bacteroides eggerthii 1_2_48FAA</name>
    <dbReference type="NCBI Taxonomy" id="665953"/>
    <lineage>
        <taxon>Bacteria</taxon>
        <taxon>Pseudomonadati</taxon>
        <taxon>Bacteroidota</taxon>
        <taxon>Bacteroidia</taxon>
        <taxon>Bacteroidales</taxon>
        <taxon>Bacteroidaceae</taxon>
        <taxon>Bacteroides</taxon>
    </lineage>
</organism>
<reference evidence="1 2" key="1">
    <citation type="submission" date="2010-10" db="EMBL/GenBank/DDBJ databases">
        <title>The Genome Sequence of Bacteroides eggerthii strain 1_2_48FAA.</title>
        <authorList>
            <consortium name="The Broad Institute Genome Sequencing Platform"/>
            <person name="Ward D."/>
            <person name="Earl A."/>
            <person name="Feldgarden M."/>
            <person name="Young S.K."/>
            <person name="Gargeya S."/>
            <person name="Zeng Q."/>
            <person name="Alvarado L."/>
            <person name="Berlin A."/>
            <person name="Bochicchio J."/>
            <person name="Chapman S.B."/>
            <person name="Chen Z."/>
            <person name="Freedman E."/>
            <person name="Gellesch M."/>
            <person name="Goldberg J."/>
            <person name="Griggs A."/>
            <person name="Gujja S."/>
            <person name="Heilman E."/>
            <person name="Heiman D."/>
            <person name="Howarth C."/>
            <person name="Mehta T."/>
            <person name="Neiman D."/>
            <person name="Pearson M."/>
            <person name="Roberts A."/>
            <person name="Saif S."/>
            <person name="Shea T."/>
            <person name="Shenoy N."/>
            <person name="Sisk P."/>
            <person name="Stolte C."/>
            <person name="Sykes S."/>
            <person name="White J."/>
            <person name="Yandava C."/>
            <person name="Allen-Vercoe E."/>
            <person name="Ambrose C."/>
            <person name="Strauss J."/>
            <person name="Daigneault M."/>
            <person name="Haas B."/>
            <person name="Nusbaum C."/>
            <person name="Birren B."/>
        </authorList>
    </citation>
    <scope>NUCLEOTIDE SEQUENCE [LARGE SCALE GENOMIC DNA]</scope>
    <source>
        <strain evidence="1 2">1_2_48FAA</strain>
    </source>
</reference>
<dbReference type="EMBL" id="ACWG01000021">
    <property type="protein sequence ID" value="EFV29890.1"/>
    <property type="molecule type" value="Genomic_DNA"/>
</dbReference>
<dbReference type="AlphaFoldDB" id="E5WYW0"/>
<proteinExistence type="predicted"/>
<evidence type="ECO:0000313" key="1">
    <source>
        <dbReference type="EMBL" id="EFV29890.1"/>
    </source>
</evidence>
<comment type="caution">
    <text evidence="1">The sequence shown here is derived from an EMBL/GenBank/DDBJ whole genome shotgun (WGS) entry which is preliminary data.</text>
</comment>
<protein>
    <submittedName>
        <fullName evidence="1">Uncharacterized protein</fullName>
    </submittedName>
</protein>
<accession>E5WYW0</accession>
<dbReference type="HOGENOM" id="CLU_207663_0_0_10"/>
<evidence type="ECO:0000313" key="2">
    <source>
        <dbReference type="Proteomes" id="UP000003246"/>
    </source>
</evidence>
<dbReference type="Proteomes" id="UP000003246">
    <property type="component" value="Unassembled WGS sequence"/>
</dbReference>
<gene>
    <name evidence="1" type="ORF">HMPREF1016_01870</name>
</gene>
<sequence length="51" mass="6138">MKASLEKSSDRLLDNTKIKGFWERIHIVKNIFYIIHADFKSFSYLYSLLEK</sequence>
<name>E5WYW0_9BACE</name>